<accession>A0A836LFX6</accession>
<feature type="coiled-coil region" evidence="1">
    <location>
        <begin position="270"/>
        <end position="297"/>
    </location>
</feature>
<dbReference type="EMBL" id="JAFJZO010000030">
    <property type="protein sequence ID" value="KAG5498728.1"/>
    <property type="molecule type" value="Genomic_DNA"/>
</dbReference>
<organism evidence="2 3">
    <name type="scientific">Porcisia hertigi</name>
    <dbReference type="NCBI Taxonomy" id="2761500"/>
    <lineage>
        <taxon>Eukaryota</taxon>
        <taxon>Discoba</taxon>
        <taxon>Euglenozoa</taxon>
        <taxon>Kinetoplastea</taxon>
        <taxon>Metakinetoplastina</taxon>
        <taxon>Trypanosomatida</taxon>
        <taxon>Trypanosomatidae</taxon>
        <taxon>Leishmaniinae</taxon>
        <taxon>Porcisia</taxon>
    </lineage>
</organism>
<sequence>MPACAEHTAFGAEDFKIDGRFLSSMAFLCSPDKPVETSTVIGSYAVNEICVSDAETADIKMYLGTLRSAGQAAYVRKVAAEIRLAARAEGDQAAAEAADAMEAEFCRLKKVFFPRVRSFIVVRVDTGKSVGRIVTFPDQISDDYGNNLEERSEQGFNQHKVNQSHVADALKTVYMGHGQGSALAQVCACASGRQVIVFDGTTLSDLLVHNAVQHKCVKLEPLADDEAEEDWHIIHYRTEASAKRQDAAAKAIITAAHKIDAEEKAAAEAAKEAEAKLNGDINNKAAAEEEEDNLAEEWLKKCEWNTIGGIIPAVAQNRFLRTGRYNAKALSDMMVDHTVLLQASHDPYA</sequence>
<protein>
    <submittedName>
        <fullName evidence="2">Uncharacterized protein</fullName>
    </submittedName>
</protein>
<evidence type="ECO:0000313" key="3">
    <source>
        <dbReference type="Proteomes" id="UP000674318"/>
    </source>
</evidence>
<keyword evidence="3" id="KW-1185">Reference proteome</keyword>
<comment type="caution">
    <text evidence="2">The sequence shown here is derived from an EMBL/GenBank/DDBJ whole genome shotgun (WGS) entry which is preliminary data.</text>
</comment>
<proteinExistence type="predicted"/>
<gene>
    <name evidence="2" type="ORF">JKF63_03016</name>
</gene>
<dbReference type="Proteomes" id="UP000674318">
    <property type="component" value="Unassembled WGS sequence"/>
</dbReference>
<reference evidence="2 3" key="1">
    <citation type="submission" date="2021-02" db="EMBL/GenBank/DDBJ databases">
        <title>Porcisia hertigi Genome sequencing and assembly.</title>
        <authorList>
            <person name="Almutairi H."/>
            <person name="Gatherer D."/>
        </authorList>
    </citation>
    <scope>NUCLEOTIDE SEQUENCE [LARGE SCALE GENOMIC DNA]</scope>
    <source>
        <strain evidence="2 3">C119</strain>
    </source>
</reference>
<evidence type="ECO:0000256" key="1">
    <source>
        <dbReference type="SAM" id="Coils"/>
    </source>
</evidence>
<name>A0A836LFX6_9TRYP</name>
<evidence type="ECO:0000313" key="2">
    <source>
        <dbReference type="EMBL" id="KAG5498728.1"/>
    </source>
</evidence>
<dbReference type="GeneID" id="94289115"/>
<dbReference type="OrthoDB" id="262399at2759"/>
<dbReference type="KEGG" id="phet:94289115"/>
<dbReference type="AlphaFoldDB" id="A0A836LFX6"/>
<dbReference type="RefSeq" id="XP_067755482.1">
    <property type="nucleotide sequence ID" value="XM_067899038.1"/>
</dbReference>
<keyword evidence="1" id="KW-0175">Coiled coil</keyword>